<keyword evidence="2" id="KW-1185">Reference proteome</keyword>
<dbReference type="AlphaFoldDB" id="A0A8T1VMZ5"/>
<proteinExistence type="predicted"/>
<name>A0A8T1VMZ5_9STRA</name>
<evidence type="ECO:0000313" key="1">
    <source>
        <dbReference type="EMBL" id="KAG7382667.1"/>
    </source>
</evidence>
<dbReference type="EMBL" id="JAGDFM010000200">
    <property type="protein sequence ID" value="KAG7382667.1"/>
    <property type="molecule type" value="Genomic_DNA"/>
</dbReference>
<organism evidence="1 2">
    <name type="scientific">Phytophthora pseudosyringae</name>
    <dbReference type="NCBI Taxonomy" id="221518"/>
    <lineage>
        <taxon>Eukaryota</taxon>
        <taxon>Sar</taxon>
        <taxon>Stramenopiles</taxon>
        <taxon>Oomycota</taxon>
        <taxon>Peronosporomycetes</taxon>
        <taxon>Peronosporales</taxon>
        <taxon>Peronosporaceae</taxon>
        <taxon>Phytophthora</taxon>
    </lineage>
</organism>
<sequence>MSSFGSKALDKPQSCEALVLLAKIDVDNVRWTLRHYSGRRSHSQRLARRTEHADLRKSYRVERGGNVLGSARLANMRRPVVVLYAGCVLANREMCFSICAAWCPPAGGGRPQRHGLPKRALRSPCRQTMLGASTRYFLVGISTTRAQHYTGELKVSAFGHGKVD</sequence>
<protein>
    <submittedName>
        <fullName evidence="1">Uncharacterized protein</fullName>
    </submittedName>
</protein>
<gene>
    <name evidence="1" type="ORF">PHYPSEUDO_004637</name>
</gene>
<dbReference type="Proteomes" id="UP000694044">
    <property type="component" value="Unassembled WGS sequence"/>
</dbReference>
<accession>A0A8T1VMZ5</accession>
<reference evidence="1" key="1">
    <citation type="submission" date="2021-02" db="EMBL/GenBank/DDBJ databases">
        <authorList>
            <person name="Palmer J.M."/>
        </authorList>
    </citation>
    <scope>NUCLEOTIDE SEQUENCE</scope>
    <source>
        <strain evidence="1">SCRP734</strain>
    </source>
</reference>
<comment type="caution">
    <text evidence="1">The sequence shown here is derived from an EMBL/GenBank/DDBJ whole genome shotgun (WGS) entry which is preliminary data.</text>
</comment>
<evidence type="ECO:0000313" key="2">
    <source>
        <dbReference type="Proteomes" id="UP000694044"/>
    </source>
</evidence>